<reference evidence="1 2" key="1">
    <citation type="submission" date="2020-02" db="EMBL/GenBank/DDBJ databases">
        <title>Whole-genome analyses of novel actinobacteria.</title>
        <authorList>
            <person name="Sahin N."/>
            <person name="Tatar D."/>
        </authorList>
    </citation>
    <scope>NUCLEOTIDE SEQUENCE [LARGE SCALE GENOMIC DNA]</scope>
    <source>
        <strain evidence="1 2">SB3404</strain>
    </source>
</reference>
<dbReference type="RefSeq" id="WP_165297928.1">
    <property type="nucleotide sequence ID" value="NZ_JAAKZZ010000051.1"/>
</dbReference>
<protein>
    <submittedName>
        <fullName evidence="1">Uncharacterized protein</fullName>
    </submittedName>
</protein>
<evidence type="ECO:0000313" key="1">
    <source>
        <dbReference type="EMBL" id="NGO68274.1"/>
    </source>
</evidence>
<dbReference type="EMBL" id="JAAKZZ010000051">
    <property type="protein sequence ID" value="NGO68274.1"/>
    <property type="molecule type" value="Genomic_DNA"/>
</dbReference>
<gene>
    <name evidence="1" type="ORF">G5C65_07890</name>
</gene>
<sequence>MPDLHWHAFAWNGSAVPPDGQARDSDVAVMPRELADWFRKPEQLHKGAFATAEAAHEWLAKELAGVVTASGRTPDTGLAHALIRLRLGQDGYVGLYASGGFLVRALLTCPRTGGDARPVPCPGRGGVA</sequence>
<name>A0A6G4WUQ6_9ACTN</name>
<accession>A0A6G4WUQ6</accession>
<evidence type="ECO:0000313" key="2">
    <source>
        <dbReference type="Proteomes" id="UP000477722"/>
    </source>
</evidence>
<dbReference type="AlphaFoldDB" id="A0A6G4WUQ6"/>
<comment type="caution">
    <text evidence="1">The sequence shown here is derived from an EMBL/GenBank/DDBJ whole genome shotgun (WGS) entry which is preliminary data.</text>
</comment>
<dbReference type="Proteomes" id="UP000477722">
    <property type="component" value="Unassembled WGS sequence"/>
</dbReference>
<proteinExistence type="predicted"/>
<organism evidence="1 2">
    <name type="scientific">Streptomyces boncukensis</name>
    <dbReference type="NCBI Taxonomy" id="2711219"/>
    <lineage>
        <taxon>Bacteria</taxon>
        <taxon>Bacillati</taxon>
        <taxon>Actinomycetota</taxon>
        <taxon>Actinomycetes</taxon>
        <taxon>Kitasatosporales</taxon>
        <taxon>Streptomycetaceae</taxon>
        <taxon>Streptomyces</taxon>
    </lineage>
</organism>
<keyword evidence="2" id="KW-1185">Reference proteome</keyword>